<sequence>MRARTATTILTAATTIAAQSVVVIIETSHGGAGVGLTNTSITVPLSIYYTNPALDAVSTLYLTQASGVNLTAVTCTPYRNADASDNAGLPFNSTTPSFISTNTQQIGSVFCNATTSPNSKPPPQTPIYSNTTTSAHSAIPTAHNVTSVFVTTVPASAKPSPSTFTSVETFSGPNGPTTSTYTAVVNVPAQTTTAAPSLNSEGAAAPVRRVGTWMAGAVAVLGLMVAL</sequence>
<evidence type="ECO:0000313" key="3">
    <source>
        <dbReference type="Proteomes" id="UP000016931"/>
    </source>
</evidence>
<accession>M3C0H0</accession>
<dbReference type="Proteomes" id="UP000016931">
    <property type="component" value="Unassembled WGS sequence"/>
</dbReference>
<evidence type="ECO:0000313" key="2">
    <source>
        <dbReference type="EMBL" id="EMF13826.1"/>
    </source>
</evidence>
<dbReference type="GeneID" id="27899129"/>
<dbReference type="RefSeq" id="XP_016761947.1">
    <property type="nucleotide sequence ID" value="XM_016901992.1"/>
</dbReference>
<dbReference type="OMA" id="FCNATTS"/>
<name>M3C0H0_SPHMS</name>
<dbReference type="AlphaFoldDB" id="M3C0H0"/>
<keyword evidence="1" id="KW-0732">Signal</keyword>
<keyword evidence="3" id="KW-1185">Reference proteome</keyword>
<evidence type="ECO:0000256" key="1">
    <source>
        <dbReference type="SAM" id="SignalP"/>
    </source>
</evidence>
<gene>
    <name evidence="2" type="ORF">SEPMUDRAFT_125502</name>
</gene>
<dbReference type="OrthoDB" id="3639251at2759"/>
<organism evidence="2 3">
    <name type="scientific">Sphaerulina musiva (strain SO2202)</name>
    <name type="common">Poplar stem canker fungus</name>
    <name type="synonym">Septoria musiva</name>
    <dbReference type="NCBI Taxonomy" id="692275"/>
    <lineage>
        <taxon>Eukaryota</taxon>
        <taxon>Fungi</taxon>
        <taxon>Dikarya</taxon>
        <taxon>Ascomycota</taxon>
        <taxon>Pezizomycotina</taxon>
        <taxon>Dothideomycetes</taxon>
        <taxon>Dothideomycetidae</taxon>
        <taxon>Mycosphaerellales</taxon>
        <taxon>Mycosphaerellaceae</taxon>
        <taxon>Sphaerulina</taxon>
    </lineage>
</organism>
<dbReference type="eggNOG" id="ENOG502SVNY">
    <property type="taxonomic scope" value="Eukaryota"/>
</dbReference>
<feature type="signal peptide" evidence="1">
    <location>
        <begin position="1"/>
        <end position="18"/>
    </location>
</feature>
<dbReference type="HOGENOM" id="CLU_1220357_0_0_1"/>
<reference evidence="2 3" key="1">
    <citation type="journal article" date="2012" name="PLoS Pathog.">
        <title>Diverse lifestyles and strategies of plant pathogenesis encoded in the genomes of eighteen Dothideomycetes fungi.</title>
        <authorList>
            <person name="Ohm R.A."/>
            <person name="Feau N."/>
            <person name="Henrissat B."/>
            <person name="Schoch C.L."/>
            <person name="Horwitz B.A."/>
            <person name="Barry K.W."/>
            <person name="Condon B.J."/>
            <person name="Copeland A.C."/>
            <person name="Dhillon B."/>
            <person name="Glaser F."/>
            <person name="Hesse C.N."/>
            <person name="Kosti I."/>
            <person name="LaButti K."/>
            <person name="Lindquist E.A."/>
            <person name="Lucas S."/>
            <person name="Salamov A.A."/>
            <person name="Bradshaw R.E."/>
            <person name="Ciuffetti L."/>
            <person name="Hamelin R.C."/>
            <person name="Kema G.H.J."/>
            <person name="Lawrence C."/>
            <person name="Scott J.A."/>
            <person name="Spatafora J.W."/>
            <person name="Turgeon B.G."/>
            <person name="de Wit P.J.G.M."/>
            <person name="Zhong S."/>
            <person name="Goodwin S.B."/>
            <person name="Grigoriev I.V."/>
        </authorList>
    </citation>
    <scope>NUCLEOTIDE SEQUENCE [LARGE SCALE GENOMIC DNA]</scope>
    <source>
        <strain evidence="2 3">SO2202</strain>
    </source>
</reference>
<proteinExistence type="predicted"/>
<protein>
    <submittedName>
        <fullName evidence="2">Uncharacterized protein</fullName>
    </submittedName>
</protein>
<feature type="chain" id="PRO_5004031532" evidence="1">
    <location>
        <begin position="19"/>
        <end position="227"/>
    </location>
</feature>
<dbReference type="EMBL" id="KB456263">
    <property type="protein sequence ID" value="EMF13826.1"/>
    <property type="molecule type" value="Genomic_DNA"/>
</dbReference>